<evidence type="ECO:0000256" key="1">
    <source>
        <dbReference type="ARBA" id="ARBA00004571"/>
    </source>
</evidence>
<comment type="caution">
    <text evidence="13">The sequence shown here is derived from an EMBL/GenBank/DDBJ whole genome shotgun (WGS) entry which is preliminary data.</text>
</comment>
<dbReference type="InterPro" id="IPR050298">
    <property type="entry name" value="Gram-neg_bact_OMP"/>
</dbReference>
<keyword evidence="9" id="KW-0472">Membrane</keyword>
<dbReference type="InterPro" id="IPR023614">
    <property type="entry name" value="Porin_dom_sf"/>
</dbReference>
<evidence type="ECO:0000259" key="12">
    <source>
        <dbReference type="Pfam" id="PF13609"/>
    </source>
</evidence>
<organism evidence="13 14">
    <name type="scientific">Massilia niabensis</name>
    <dbReference type="NCBI Taxonomy" id="544910"/>
    <lineage>
        <taxon>Bacteria</taxon>
        <taxon>Pseudomonadati</taxon>
        <taxon>Pseudomonadota</taxon>
        <taxon>Betaproteobacteria</taxon>
        <taxon>Burkholderiales</taxon>
        <taxon>Oxalobacteraceae</taxon>
        <taxon>Telluria group</taxon>
        <taxon>Massilia</taxon>
    </lineage>
</organism>
<comment type="subunit">
    <text evidence="2">Homotrimer.</text>
</comment>
<keyword evidence="3" id="KW-0813">Transport</keyword>
<evidence type="ECO:0000256" key="10">
    <source>
        <dbReference type="ARBA" id="ARBA00023237"/>
    </source>
</evidence>
<proteinExistence type="predicted"/>
<evidence type="ECO:0000256" key="4">
    <source>
        <dbReference type="ARBA" id="ARBA00022452"/>
    </source>
</evidence>
<dbReference type="CDD" id="cd00342">
    <property type="entry name" value="gram_neg_porins"/>
    <property type="match status" value="1"/>
</dbReference>
<keyword evidence="10" id="KW-0998">Cell outer membrane</keyword>
<feature type="chain" id="PRO_5046596097" evidence="11">
    <location>
        <begin position="29"/>
        <end position="366"/>
    </location>
</feature>
<keyword evidence="4" id="KW-1134">Transmembrane beta strand</keyword>
<evidence type="ECO:0000256" key="5">
    <source>
        <dbReference type="ARBA" id="ARBA00022692"/>
    </source>
</evidence>
<evidence type="ECO:0000313" key="14">
    <source>
        <dbReference type="Proteomes" id="UP001596050"/>
    </source>
</evidence>
<evidence type="ECO:0000256" key="2">
    <source>
        <dbReference type="ARBA" id="ARBA00011233"/>
    </source>
</evidence>
<evidence type="ECO:0000256" key="11">
    <source>
        <dbReference type="SAM" id="SignalP"/>
    </source>
</evidence>
<keyword evidence="14" id="KW-1185">Reference proteome</keyword>
<evidence type="ECO:0000256" key="9">
    <source>
        <dbReference type="ARBA" id="ARBA00023136"/>
    </source>
</evidence>
<keyword evidence="5" id="KW-0812">Transmembrane</keyword>
<gene>
    <name evidence="13" type="ORF">ACFPN5_05150</name>
</gene>
<keyword evidence="7" id="KW-0406">Ion transport</keyword>
<dbReference type="EMBL" id="JBHSMU010000004">
    <property type="protein sequence ID" value="MFC5459193.1"/>
    <property type="molecule type" value="Genomic_DNA"/>
</dbReference>
<feature type="domain" description="Porin" evidence="12">
    <location>
        <begin position="15"/>
        <end position="339"/>
    </location>
</feature>
<evidence type="ECO:0000256" key="7">
    <source>
        <dbReference type="ARBA" id="ARBA00023065"/>
    </source>
</evidence>
<dbReference type="Pfam" id="PF13609">
    <property type="entry name" value="Porin_4"/>
    <property type="match status" value="1"/>
</dbReference>
<evidence type="ECO:0000256" key="6">
    <source>
        <dbReference type="ARBA" id="ARBA00022729"/>
    </source>
</evidence>
<feature type="signal peptide" evidence="11">
    <location>
        <begin position="1"/>
        <end position="28"/>
    </location>
</feature>
<protein>
    <submittedName>
        <fullName evidence="13">Porin</fullName>
    </submittedName>
</protein>
<name>A0ABW0L071_9BURK</name>
<comment type="subcellular location">
    <subcellularLocation>
        <location evidence="1">Cell outer membrane</location>
        <topology evidence="1">Multi-pass membrane protein</topology>
    </subcellularLocation>
</comment>
<dbReference type="PANTHER" id="PTHR34501">
    <property type="entry name" value="PROTEIN YDDL-RELATED"/>
    <property type="match status" value="1"/>
</dbReference>
<reference evidence="14" key="1">
    <citation type="journal article" date="2019" name="Int. J. Syst. Evol. Microbiol.">
        <title>The Global Catalogue of Microorganisms (GCM) 10K type strain sequencing project: providing services to taxonomists for standard genome sequencing and annotation.</title>
        <authorList>
            <consortium name="The Broad Institute Genomics Platform"/>
            <consortium name="The Broad Institute Genome Sequencing Center for Infectious Disease"/>
            <person name="Wu L."/>
            <person name="Ma J."/>
        </authorList>
    </citation>
    <scope>NUCLEOTIDE SEQUENCE [LARGE SCALE GENOMIC DNA]</scope>
    <source>
        <strain evidence="14">KACC 12649</strain>
    </source>
</reference>
<dbReference type="Proteomes" id="UP001596050">
    <property type="component" value="Unassembled WGS sequence"/>
</dbReference>
<dbReference type="InterPro" id="IPR033900">
    <property type="entry name" value="Gram_neg_porin_domain"/>
</dbReference>
<dbReference type="RefSeq" id="WP_379780784.1">
    <property type="nucleotide sequence ID" value="NZ_JBHSMU010000004.1"/>
</dbReference>
<dbReference type="Gene3D" id="2.40.160.10">
    <property type="entry name" value="Porin"/>
    <property type="match status" value="1"/>
</dbReference>
<dbReference type="PANTHER" id="PTHR34501:SF9">
    <property type="entry name" value="MAJOR OUTER MEMBRANE PROTEIN P.IA"/>
    <property type="match status" value="1"/>
</dbReference>
<keyword evidence="8" id="KW-0626">Porin</keyword>
<evidence type="ECO:0000256" key="3">
    <source>
        <dbReference type="ARBA" id="ARBA00022448"/>
    </source>
</evidence>
<keyword evidence="6 11" id="KW-0732">Signal</keyword>
<dbReference type="SUPFAM" id="SSF56935">
    <property type="entry name" value="Porins"/>
    <property type="match status" value="1"/>
</dbReference>
<sequence>MLKSFVTVVTVVTVATSAVLAPSTAAHAQSGVTTYGVIDAGVVSQKGCAGSCTTTVGSGLASESHIGIQGSEPLGETTAAVFALETGVRVDTGRADEGQRNALRQVWVGLAGEFGALTVGRQYSLQYLALTDVADPFKGGMAGSASNLIGGPRRVNNSVQYYGSLRRGLSAGASYSFKEQVDTSPAGRAWGMTVGIERGPLTVRAAHQNQSAVRVQFNSKTSNDAVARNSILAANLRLGWGTAYAAYSLSRGWAGSPLFNPDNPYGAGIARTASSNSRDVLVGMAVPVAQNTTFLASYITKDDRDLANQDANQLAIGASHAVSRRTDFYAAYSHIRNRNGAGYTVGNASSRGSGNSALNVGMRHSF</sequence>
<evidence type="ECO:0000256" key="8">
    <source>
        <dbReference type="ARBA" id="ARBA00023114"/>
    </source>
</evidence>
<evidence type="ECO:0000313" key="13">
    <source>
        <dbReference type="EMBL" id="MFC5459193.1"/>
    </source>
</evidence>
<accession>A0ABW0L071</accession>